<evidence type="ECO:0000313" key="3">
    <source>
        <dbReference type="EMBL" id="KAK5708166.1"/>
    </source>
</evidence>
<organism evidence="3 4">
    <name type="scientific">Elasticomyces elasticus</name>
    <dbReference type="NCBI Taxonomy" id="574655"/>
    <lineage>
        <taxon>Eukaryota</taxon>
        <taxon>Fungi</taxon>
        <taxon>Dikarya</taxon>
        <taxon>Ascomycota</taxon>
        <taxon>Pezizomycotina</taxon>
        <taxon>Dothideomycetes</taxon>
        <taxon>Dothideomycetidae</taxon>
        <taxon>Mycosphaerellales</taxon>
        <taxon>Teratosphaeriaceae</taxon>
        <taxon>Elasticomyces</taxon>
    </lineage>
</organism>
<proteinExistence type="predicted"/>
<evidence type="ECO:0000313" key="4">
    <source>
        <dbReference type="Proteomes" id="UP001310594"/>
    </source>
</evidence>
<name>A0AAN7WRB4_9PEZI</name>
<sequence length="314" mass="34981">MATAITAQTEYIKAANGITFAYRRLGPHNAIPLVMHIHFRANMDFWDPLLIDTLIAQGRPVIIFDQSGVGRSSGQIATNYQTWAANVIAFVSALGLTKIDLLGFSMGGCCVQMVALNRPDLVRRLVIAGSGPSVPCKRSTEGIVWPRDEPPRYAIMTLSKGDGTIREEIEEGIRVSFFQGSETGRRAARAYFDRIYTRTPSTCGGENVIYDLLDAERTAEQRKAYVDWSTPKPQNSFDRLSELKMPVLVVNGDDDLLIPTSRSWELVKGIPDAQLIIYPQAGHGFIWQYAKRVAEDVGRFLNGDLGDERAKLRW</sequence>
<dbReference type="PANTHER" id="PTHR43798:SF5">
    <property type="entry name" value="MONOACYLGLYCEROL LIPASE ABHD6"/>
    <property type="match status" value="1"/>
</dbReference>
<dbReference type="InterPro" id="IPR050266">
    <property type="entry name" value="AB_hydrolase_sf"/>
</dbReference>
<reference evidence="3" key="1">
    <citation type="submission" date="2023-08" db="EMBL/GenBank/DDBJ databases">
        <title>Black Yeasts Isolated from many extreme environments.</title>
        <authorList>
            <person name="Coleine C."/>
            <person name="Stajich J.E."/>
            <person name="Selbmann L."/>
        </authorList>
    </citation>
    <scope>NUCLEOTIDE SEQUENCE</scope>
    <source>
        <strain evidence="3">CCFEE 5810</strain>
    </source>
</reference>
<protein>
    <recommendedName>
        <fullName evidence="5">AB hydrolase-1 domain-containing protein</fullName>
    </recommendedName>
</protein>
<evidence type="ECO:0000259" key="1">
    <source>
        <dbReference type="Pfam" id="PF00561"/>
    </source>
</evidence>
<dbReference type="GO" id="GO:0016020">
    <property type="term" value="C:membrane"/>
    <property type="evidence" value="ECO:0007669"/>
    <property type="project" value="TreeGrafter"/>
</dbReference>
<dbReference type="InterPro" id="IPR000073">
    <property type="entry name" value="AB_hydrolase_1"/>
</dbReference>
<evidence type="ECO:0008006" key="5">
    <source>
        <dbReference type="Google" id="ProtNLM"/>
    </source>
</evidence>
<dbReference type="GO" id="GO:0047372">
    <property type="term" value="F:monoacylglycerol lipase activity"/>
    <property type="evidence" value="ECO:0007669"/>
    <property type="project" value="TreeGrafter"/>
</dbReference>
<dbReference type="EMBL" id="JAVRQU010000001">
    <property type="protein sequence ID" value="KAK5708166.1"/>
    <property type="molecule type" value="Genomic_DNA"/>
</dbReference>
<dbReference type="AlphaFoldDB" id="A0AAN7WRB4"/>
<accession>A0AAN7WRB4</accession>
<dbReference type="InterPro" id="IPR029058">
    <property type="entry name" value="AB_hydrolase_fold"/>
</dbReference>
<dbReference type="InterPro" id="IPR013595">
    <property type="entry name" value="Pept_S33_TAP-like_C"/>
</dbReference>
<dbReference type="SUPFAM" id="SSF53474">
    <property type="entry name" value="alpha/beta-Hydrolases"/>
    <property type="match status" value="1"/>
</dbReference>
<dbReference type="Pfam" id="PF00561">
    <property type="entry name" value="Abhydrolase_1"/>
    <property type="match status" value="1"/>
</dbReference>
<evidence type="ECO:0000259" key="2">
    <source>
        <dbReference type="Pfam" id="PF08386"/>
    </source>
</evidence>
<dbReference type="GO" id="GO:0046464">
    <property type="term" value="P:acylglycerol catabolic process"/>
    <property type="evidence" value="ECO:0007669"/>
    <property type="project" value="TreeGrafter"/>
</dbReference>
<dbReference type="Pfam" id="PF08386">
    <property type="entry name" value="Abhydrolase_4"/>
    <property type="match status" value="1"/>
</dbReference>
<feature type="domain" description="AB hydrolase-1" evidence="1">
    <location>
        <begin position="41"/>
        <end position="134"/>
    </location>
</feature>
<dbReference type="Proteomes" id="UP001310594">
    <property type="component" value="Unassembled WGS sequence"/>
</dbReference>
<gene>
    <name evidence="3" type="ORF">LTR97_000706</name>
</gene>
<feature type="domain" description="Peptidase S33 tripeptidyl aminopeptidase-like C-terminal" evidence="2">
    <location>
        <begin position="226"/>
        <end position="302"/>
    </location>
</feature>
<dbReference type="Gene3D" id="3.40.50.1820">
    <property type="entry name" value="alpha/beta hydrolase"/>
    <property type="match status" value="1"/>
</dbReference>
<comment type="caution">
    <text evidence="3">The sequence shown here is derived from an EMBL/GenBank/DDBJ whole genome shotgun (WGS) entry which is preliminary data.</text>
</comment>
<dbReference type="PANTHER" id="PTHR43798">
    <property type="entry name" value="MONOACYLGLYCEROL LIPASE"/>
    <property type="match status" value="1"/>
</dbReference>